<comment type="caution">
    <text evidence="2">The sequence shown here is derived from an EMBL/GenBank/DDBJ whole genome shotgun (WGS) entry which is preliminary data.</text>
</comment>
<protein>
    <submittedName>
        <fullName evidence="2">Uncharacterized protein</fullName>
    </submittedName>
</protein>
<dbReference type="InParanoid" id="A0A5J5ES48"/>
<feature type="region of interest" description="Disordered" evidence="1">
    <location>
        <begin position="445"/>
        <end position="554"/>
    </location>
</feature>
<dbReference type="Proteomes" id="UP000326924">
    <property type="component" value="Unassembled WGS sequence"/>
</dbReference>
<name>A0A5J5ES48_9PEZI</name>
<organism evidence="2 3">
    <name type="scientific">Sphaerosporella brunnea</name>
    <dbReference type="NCBI Taxonomy" id="1250544"/>
    <lineage>
        <taxon>Eukaryota</taxon>
        <taxon>Fungi</taxon>
        <taxon>Dikarya</taxon>
        <taxon>Ascomycota</taxon>
        <taxon>Pezizomycotina</taxon>
        <taxon>Pezizomycetes</taxon>
        <taxon>Pezizales</taxon>
        <taxon>Pyronemataceae</taxon>
        <taxon>Sphaerosporella</taxon>
    </lineage>
</organism>
<evidence type="ECO:0000313" key="3">
    <source>
        <dbReference type="Proteomes" id="UP000326924"/>
    </source>
</evidence>
<dbReference type="OrthoDB" id="5371510at2759"/>
<sequence>MSLPIPYPAPKIPSGDTLVFFRRFSPILPTATPHLQAHSSTLLATGSELLQRYLSPTYQHRIRRRTQLQQHGLPTGVNYVIDLTPPEEGDAAVEIVEKLWCPDEVRGWKPWGCGAYIEEDDGWVGIARPNEELDIFFQEQWGPPRKDEGWVEKMVEKKEQKTPVPDLAPPYSVPRHIGALQRIFGILHGIDPHINSCSMWYTIYALSVEMGLQAFVVDYLLAWLYSPRNVAFTELFTPLAMTMAERLQSQVLSRECMALTISRNLLSTTKCHSIYRVKASDLMERHRGAIEAATASLRSRIEQQWDEIMSLRWLDDAAIIPTMSVLNSLTADIQEHPGKYAVYFVNEVKRLDALIRGDISTSLLDIANGAGETPLSPPAPPEHIPHASWDVWRTMVFSDDFVGNPKFNRYAWLQIRDLKLLTQWPMFPNVFGRLQWGPEHCLTSPAARSDTAGIEKNDPPYPVAVSSPPPQPPTTEKSTLELRPSPAWTEPDPWGSDPTTETSTLELRPYPAWAEPDTTTFWESDPHPIPSPTTPVVDDDDDDKKPPPLSHTDAQLPFTVPQLIHECRRYLRNQAAEICQNTVAVEWMNFQLLACFSDKEWEAAEHVEDADGDGDGEESVAGSFSSFEVVGSDEEWVSD</sequence>
<accession>A0A5J5ES48</accession>
<feature type="compositionally biased region" description="Pro residues" evidence="1">
    <location>
        <begin position="459"/>
        <end position="473"/>
    </location>
</feature>
<proteinExistence type="predicted"/>
<feature type="region of interest" description="Disordered" evidence="1">
    <location>
        <begin position="605"/>
        <end position="625"/>
    </location>
</feature>
<keyword evidence="3" id="KW-1185">Reference proteome</keyword>
<evidence type="ECO:0000313" key="2">
    <source>
        <dbReference type="EMBL" id="KAA8900929.1"/>
    </source>
</evidence>
<evidence type="ECO:0000256" key="1">
    <source>
        <dbReference type="SAM" id="MobiDB-lite"/>
    </source>
</evidence>
<dbReference type="EMBL" id="VXIS01000147">
    <property type="protein sequence ID" value="KAA8900929.1"/>
    <property type="molecule type" value="Genomic_DNA"/>
</dbReference>
<reference evidence="2 3" key="1">
    <citation type="submission" date="2019-09" db="EMBL/GenBank/DDBJ databases">
        <title>Draft genome of the ectomycorrhizal ascomycete Sphaerosporella brunnea.</title>
        <authorList>
            <consortium name="DOE Joint Genome Institute"/>
            <person name="Benucci G.M."/>
            <person name="Marozzi G."/>
            <person name="Antonielli L."/>
            <person name="Sanchez S."/>
            <person name="Marco P."/>
            <person name="Wang X."/>
            <person name="Falini L.B."/>
            <person name="Barry K."/>
            <person name="Haridas S."/>
            <person name="Lipzen A."/>
            <person name="Labutti K."/>
            <person name="Grigoriev I.V."/>
            <person name="Murat C."/>
            <person name="Martin F."/>
            <person name="Albertini E."/>
            <person name="Donnini D."/>
            <person name="Bonito G."/>
        </authorList>
    </citation>
    <scope>NUCLEOTIDE SEQUENCE [LARGE SCALE GENOMIC DNA]</scope>
    <source>
        <strain evidence="2 3">Sb_GMNB300</strain>
    </source>
</reference>
<dbReference type="AlphaFoldDB" id="A0A5J5ES48"/>
<gene>
    <name evidence="2" type="ORF">FN846DRAFT_957712</name>
</gene>